<sequence length="94" mass="10703">MNELQLWRVGQIWRLWRVVNVWRLWRLVLQDEPYPLVRPLLGLVAALVLIVGGVVAFSYADGVGRPRGSEPSWQINTNPIIRPLPPNYGCSQGN</sequence>
<protein>
    <submittedName>
        <fullName evidence="2">Uncharacterized protein</fullName>
    </submittedName>
</protein>
<keyword evidence="1" id="KW-1133">Transmembrane helix</keyword>
<gene>
    <name evidence="2" type="ORF">DFR70_101774</name>
</gene>
<keyword evidence="3" id="KW-1185">Reference proteome</keyword>
<organism evidence="2 3">
    <name type="scientific">Nocardia tenerifensis</name>
    <dbReference type="NCBI Taxonomy" id="228006"/>
    <lineage>
        <taxon>Bacteria</taxon>
        <taxon>Bacillati</taxon>
        <taxon>Actinomycetota</taxon>
        <taxon>Actinomycetes</taxon>
        <taxon>Mycobacteriales</taxon>
        <taxon>Nocardiaceae</taxon>
        <taxon>Nocardia</taxon>
    </lineage>
</organism>
<keyword evidence="1" id="KW-0472">Membrane</keyword>
<reference evidence="2 3" key="1">
    <citation type="submission" date="2018-05" db="EMBL/GenBank/DDBJ databases">
        <title>Genomic Encyclopedia of Type Strains, Phase IV (KMG-IV): sequencing the most valuable type-strain genomes for metagenomic binning, comparative biology and taxonomic classification.</title>
        <authorList>
            <person name="Goeker M."/>
        </authorList>
    </citation>
    <scope>NUCLEOTIDE SEQUENCE [LARGE SCALE GENOMIC DNA]</scope>
    <source>
        <strain evidence="2 3">DSM 44704</strain>
    </source>
</reference>
<dbReference type="Proteomes" id="UP000247569">
    <property type="component" value="Unassembled WGS sequence"/>
</dbReference>
<dbReference type="AlphaFoldDB" id="A0A318KGG3"/>
<dbReference type="RefSeq" id="WP_146250997.1">
    <property type="nucleotide sequence ID" value="NZ_QJKF01000001.1"/>
</dbReference>
<keyword evidence="1" id="KW-0812">Transmembrane</keyword>
<name>A0A318KGG3_9NOCA</name>
<evidence type="ECO:0000313" key="3">
    <source>
        <dbReference type="Proteomes" id="UP000247569"/>
    </source>
</evidence>
<proteinExistence type="predicted"/>
<comment type="caution">
    <text evidence="2">The sequence shown here is derived from an EMBL/GenBank/DDBJ whole genome shotgun (WGS) entry which is preliminary data.</text>
</comment>
<feature type="transmembrane region" description="Helical" evidence="1">
    <location>
        <begin position="40"/>
        <end position="60"/>
    </location>
</feature>
<dbReference type="EMBL" id="QJKF01000001">
    <property type="protein sequence ID" value="PXX71352.1"/>
    <property type="molecule type" value="Genomic_DNA"/>
</dbReference>
<evidence type="ECO:0000313" key="2">
    <source>
        <dbReference type="EMBL" id="PXX71352.1"/>
    </source>
</evidence>
<accession>A0A318KGG3</accession>
<evidence type="ECO:0000256" key="1">
    <source>
        <dbReference type="SAM" id="Phobius"/>
    </source>
</evidence>